<dbReference type="GO" id="GO:0005576">
    <property type="term" value="C:extracellular region"/>
    <property type="evidence" value="ECO:0007669"/>
    <property type="project" value="TreeGrafter"/>
</dbReference>
<name>A0A0G0BL73_9BACT</name>
<dbReference type="CDD" id="cd16913">
    <property type="entry name" value="YkuD_like"/>
    <property type="match status" value="1"/>
</dbReference>
<evidence type="ECO:0000313" key="9">
    <source>
        <dbReference type="Proteomes" id="UP000034803"/>
    </source>
</evidence>
<gene>
    <name evidence="8" type="ORF">UR21_C0005G0019</name>
</gene>
<dbReference type="GO" id="GO:0071972">
    <property type="term" value="F:peptidoglycan L,D-transpeptidase activity"/>
    <property type="evidence" value="ECO:0007669"/>
    <property type="project" value="TreeGrafter"/>
</dbReference>
<evidence type="ECO:0000256" key="5">
    <source>
        <dbReference type="ARBA" id="ARBA00023316"/>
    </source>
</evidence>
<dbReference type="PANTHER" id="PTHR30582">
    <property type="entry name" value="L,D-TRANSPEPTIDASE"/>
    <property type="match status" value="1"/>
</dbReference>
<reference evidence="8 9" key="1">
    <citation type="journal article" date="2015" name="Nature">
        <title>rRNA introns, odd ribosomes, and small enigmatic genomes across a large radiation of phyla.</title>
        <authorList>
            <person name="Brown C.T."/>
            <person name="Hug L.A."/>
            <person name="Thomas B.C."/>
            <person name="Sharon I."/>
            <person name="Castelle C.J."/>
            <person name="Singh A."/>
            <person name="Wilkins M.J."/>
            <person name="Williams K.H."/>
            <person name="Banfield J.F."/>
        </authorList>
    </citation>
    <scope>NUCLEOTIDE SEQUENCE [LARGE SCALE GENOMIC DNA]</scope>
</reference>
<dbReference type="UniPathway" id="UPA00219"/>
<dbReference type="GO" id="GO:0008360">
    <property type="term" value="P:regulation of cell shape"/>
    <property type="evidence" value="ECO:0007669"/>
    <property type="project" value="UniProtKB-UniRule"/>
</dbReference>
<dbReference type="EMBL" id="LBOI01000005">
    <property type="protein sequence ID" value="KKP31797.1"/>
    <property type="molecule type" value="Genomic_DNA"/>
</dbReference>
<feature type="domain" description="L,D-TPase catalytic" evidence="7">
    <location>
        <begin position="75"/>
        <end position="215"/>
    </location>
</feature>
<evidence type="ECO:0000256" key="1">
    <source>
        <dbReference type="ARBA" id="ARBA00004752"/>
    </source>
</evidence>
<keyword evidence="4 6" id="KW-0573">Peptidoglycan synthesis</keyword>
<feature type="active site" description="Nucleophile" evidence="6">
    <location>
        <position position="176"/>
    </location>
</feature>
<evidence type="ECO:0000256" key="3">
    <source>
        <dbReference type="ARBA" id="ARBA00022960"/>
    </source>
</evidence>
<feature type="active site" description="Proton donor/acceptor" evidence="6">
    <location>
        <position position="160"/>
    </location>
</feature>
<accession>A0A0G0BL73</accession>
<keyword evidence="2" id="KW-0808">Transferase</keyword>
<evidence type="ECO:0000256" key="2">
    <source>
        <dbReference type="ARBA" id="ARBA00022679"/>
    </source>
</evidence>
<keyword evidence="3 6" id="KW-0133">Cell shape</keyword>
<protein>
    <recommendedName>
        <fullName evidence="7">L,D-TPase catalytic domain-containing protein</fullName>
    </recommendedName>
</protein>
<proteinExistence type="predicted"/>
<dbReference type="InterPro" id="IPR038063">
    <property type="entry name" value="Transpep_catalytic_dom"/>
</dbReference>
<dbReference type="InterPro" id="IPR050979">
    <property type="entry name" value="LD-transpeptidase"/>
</dbReference>
<dbReference type="GO" id="GO:0018104">
    <property type="term" value="P:peptidoglycan-protein cross-linking"/>
    <property type="evidence" value="ECO:0007669"/>
    <property type="project" value="TreeGrafter"/>
</dbReference>
<keyword evidence="5 6" id="KW-0961">Cell wall biogenesis/degradation</keyword>
<dbReference type="AlphaFoldDB" id="A0A0G0BL73"/>
<organism evidence="8 9">
    <name type="scientific">Candidatus Woesebacteria bacterium GW2011_GWC2_31_9</name>
    <dbReference type="NCBI Taxonomy" id="1618586"/>
    <lineage>
        <taxon>Bacteria</taxon>
        <taxon>Candidatus Woeseibacteriota</taxon>
    </lineage>
</organism>
<dbReference type="PROSITE" id="PS52029">
    <property type="entry name" value="LD_TPASE"/>
    <property type="match status" value="1"/>
</dbReference>
<dbReference type="InterPro" id="IPR005490">
    <property type="entry name" value="LD_TPept_cat_dom"/>
</dbReference>
<dbReference type="PANTHER" id="PTHR30582:SF2">
    <property type="entry name" value="L,D-TRANSPEPTIDASE YCIB-RELATED"/>
    <property type="match status" value="1"/>
</dbReference>
<evidence type="ECO:0000259" key="7">
    <source>
        <dbReference type="PROSITE" id="PS52029"/>
    </source>
</evidence>
<dbReference type="Proteomes" id="UP000034803">
    <property type="component" value="Unassembled WGS sequence"/>
</dbReference>
<dbReference type="Pfam" id="PF03734">
    <property type="entry name" value="YkuD"/>
    <property type="match status" value="1"/>
</dbReference>
<evidence type="ECO:0000256" key="4">
    <source>
        <dbReference type="ARBA" id="ARBA00022984"/>
    </source>
</evidence>
<evidence type="ECO:0000313" key="8">
    <source>
        <dbReference type="EMBL" id="KKP31797.1"/>
    </source>
</evidence>
<comment type="pathway">
    <text evidence="1 6">Cell wall biogenesis; peptidoglycan biosynthesis.</text>
</comment>
<dbReference type="Gene3D" id="2.40.440.10">
    <property type="entry name" value="L,D-transpeptidase catalytic domain-like"/>
    <property type="match status" value="1"/>
</dbReference>
<dbReference type="GO" id="GO:0071555">
    <property type="term" value="P:cell wall organization"/>
    <property type="evidence" value="ECO:0007669"/>
    <property type="project" value="UniProtKB-UniRule"/>
</dbReference>
<evidence type="ECO:0000256" key="6">
    <source>
        <dbReference type="PROSITE-ProRule" id="PRU01373"/>
    </source>
</evidence>
<dbReference type="SUPFAM" id="SSF141523">
    <property type="entry name" value="L,D-transpeptidase catalytic domain-like"/>
    <property type="match status" value="1"/>
</dbReference>
<dbReference type="GO" id="GO:0016740">
    <property type="term" value="F:transferase activity"/>
    <property type="evidence" value="ECO:0007669"/>
    <property type="project" value="UniProtKB-KW"/>
</dbReference>
<sequence>MRTKLIILVLFIFSIALLTYLFSNNQRKINPDQITGEYDYGDTNGQYLGQKVVSSEIETTEIDKLQVLGVNDKPKRIEIDLTNQRLYAYEGDQKIYDFLISSGKWGKTPTGTFKIWGKFRYTKMEGGKKEINTYYFLPNVPFVMFFANDIVPSYKGFGIHGTYWHSNFGHPMSHGCINMKTEEAGLIYNWTTPNLGDKKSGRATEDNPGTEIIIYGVAPSN</sequence>
<comment type="caution">
    <text evidence="8">The sequence shown here is derived from an EMBL/GenBank/DDBJ whole genome shotgun (WGS) entry which is preliminary data.</text>
</comment>